<dbReference type="EMBL" id="CM042055">
    <property type="protein sequence ID" value="KAI3701516.1"/>
    <property type="molecule type" value="Genomic_DNA"/>
</dbReference>
<sequence length="385" mass="43274">MLSNSPTISRFSNLSDHHHLHRRSYNHHPLSHSPPPPPPPSHLRNPQTLRLRRNFQISAIDAAQPFDYESKISDRIAKSKSLKIAIVGFGNFGQFLAKTLVRQGHTVLAHSRTDYSAVASQLGVSFFSNADDLCEEHPEVILLCTSILSTDKVLRSLPLQRLKRSTLFVDVLSVKEFAKDLFLQILPLDFDILCTHPMFGPESGKNSWKDLPFVYDKVRIGDDEARVSRCEKFLDAFAKEGCIMKEMTCAEHDQHAAESQFITHTVGRILEKLNLDSTPINTKGYERLLDLVDNTSSDSFELYYGLFMYNKNAMEQLERLDLAFESLKKELFGHLHEALRKQLFGTGERYLGILPEAPVLSKLPPNGNGNGNGPAVPSQSDSTTS</sequence>
<evidence type="ECO:0000313" key="2">
    <source>
        <dbReference type="Proteomes" id="UP001055879"/>
    </source>
</evidence>
<gene>
    <name evidence="1" type="ORF">L6452_26658</name>
</gene>
<name>A0ACB8ZW17_ARCLA</name>
<reference evidence="1 2" key="2">
    <citation type="journal article" date="2022" name="Mol. Ecol. Resour.">
        <title>The genomes of chicory, endive, great burdock and yacon provide insights into Asteraceae paleo-polyploidization history and plant inulin production.</title>
        <authorList>
            <person name="Fan W."/>
            <person name="Wang S."/>
            <person name="Wang H."/>
            <person name="Wang A."/>
            <person name="Jiang F."/>
            <person name="Liu H."/>
            <person name="Zhao H."/>
            <person name="Xu D."/>
            <person name="Zhang Y."/>
        </authorList>
    </citation>
    <scope>NUCLEOTIDE SEQUENCE [LARGE SCALE GENOMIC DNA]</scope>
    <source>
        <strain evidence="2">cv. Niubang</strain>
    </source>
</reference>
<dbReference type="Proteomes" id="UP001055879">
    <property type="component" value="Linkage Group LG09"/>
</dbReference>
<evidence type="ECO:0000313" key="1">
    <source>
        <dbReference type="EMBL" id="KAI3701516.1"/>
    </source>
</evidence>
<organism evidence="1 2">
    <name type="scientific">Arctium lappa</name>
    <name type="common">Greater burdock</name>
    <name type="synonym">Lappa major</name>
    <dbReference type="NCBI Taxonomy" id="4217"/>
    <lineage>
        <taxon>Eukaryota</taxon>
        <taxon>Viridiplantae</taxon>
        <taxon>Streptophyta</taxon>
        <taxon>Embryophyta</taxon>
        <taxon>Tracheophyta</taxon>
        <taxon>Spermatophyta</taxon>
        <taxon>Magnoliopsida</taxon>
        <taxon>eudicotyledons</taxon>
        <taxon>Gunneridae</taxon>
        <taxon>Pentapetalae</taxon>
        <taxon>asterids</taxon>
        <taxon>campanulids</taxon>
        <taxon>Asterales</taxon>
        <taxon>Asteraceae</taxon>
        <taxon>Carduoideae</taxon>
        <taxon>Cardueae</taxon>
        <taxon>Arctiinae</taxon>
        <taxon>Arctium</taxon>
    </lineage>
</organism>
<keyword evidence="2" id="KW-1185">Reference proteome</keyword>
<proteinExistence type="predicted"/>
<accession>A0ACB8ZW17</accession>
<comment type="caution">
    <text evidence="1">The sequence shown here is derived from an EMBL/GenBank/DDBJ whole genome shotgun (WGS) entry which is preliminary data.</text>
</comment>
<reference evidence="2" key="1">
    <citation type="journal article" date="2022" name="Mol. Ecol. Resour.">
        <title>The genomes of chicory, endive, great burdock and yacon provide insights into Asteraceae palaeo-polyploidization history and plant inulin production.</title>
        <authorList>
            <person name="Fan W."/>
            <person name="Wang S."/>
            <person name="Wang H."/>
            <person name="Wang A."/>
            <person name="Jiang F."/>
            <person name="Liu H."/>
            <person name="Zhao H."/>
            <person name="Xu D."/>
            <person name="Zhang Y."/>
        </authorList>
    </citation>
    <scope>NUCLEOTIDE SEQUENCE [LARGE SCALE GENOMIC DNA]</scope>
    <source>
        <strain evidence="2">cv. Niubang</strain>
    </source>
</reference>
<protein>
    <submittedName>
        <fullName evidence="1">Uncharacterized protein</fullName>
    </submittedName>
</protein>